<evidence type="ECO:0000256" key="3">
    <source>
        <dbReference type="SAM" id="SignalP"/>
    </source>
</evidence>
<evidence type="ECO:0000259" key="4">
    <source>
        <dbReference type="Pfam" id="PF02563"/>
    </source>
</evidence>
<evidence type="ECO:0000313" key="6">
    <source>
        <dbReference type="EMBL" id="MBE9636652.1"/>
    </source>
</evidence>
<keyword evidence="1 3" id="KW-0732">Signal</keyword>
<dbReference type="RefSeq" id="WP_194133972.1">
    <property type="nucleotide sequence ID" value="NZ_JADFFK010000004.1"/>
</dbReference>
<dbReference type="Gene3D" id="3.30.1950.10">
    <property type="entry name" value="wza like domain"/>
    <property type="match status" value="1"/>
</dbReference>
<keyword evidence="7" id="KW-1185">Reference proteome</keyword>
<dbReference type="InterPro" id="IPR019554">
    <property type="entry name" value="Soluble_ligand-bd"/>
</dbReference>
<name>A0ABR9WZI4_9RHOB</name>
<evidence type="ECO:0000259" key="5">
    <source>
        <dbReference type="Pfam" id="PF10531"/>
    </source>
</evidence>
<reference evidence="6 7" key="1">
    <citation type="journal article" date="2021" name="Int. J. Syst. Evol. Microbiol.">
        <title>Salipiger mangrovisoli sp. nov., isolated from mangrove soil and the proposal for the reclassification of Paraphaeobacter pallidus as Salipiger pallidus comb. nov.</title>
        <authorList>
            <person name="Du J."/>
            <person name="Liu Y."/>
            <person name="Pei T."/>
            <person name="Deng M.R."/>
            <person name="Zhu H."/>
        </authorList>
    </citation>
    <scope>NUCLEOTIDE SEQUENCE [LARGE SCALE GENOMIC DNA]</scope>
    <source>
        <strain evidence="6 7">6D45A</strain>
    </source>
</reference>
<dbReference type="PANTHER" id="PTHR33619">
    <property type="entry name" value="POLYSACCHARIDE EXPORT PROTEIN GFCE-RELATED"/>
    <property type="match status" value="1"/>
</dbReference>
<evidence type="ECO:0000256" key="2">
    <source>
        <dbReference type="SAM" id="Coils"/>
    </source>
</evidence>
<organism evidence="6 7">
    <name type="scientific">Salipiger mangrovisoli</name>
    <dbReference type="NCBI Taxonomy" id="2865933"/>
    <lineage>
        <taxon>Bacteria</taxon>
        <taxon>Pseudomonadati</taxon>
        <taxon>Pseudomonadota</taxon>
        <taxon>Alphaproteobacteria</taxon>
        <taxon>Rhodobacterales</taxon>
        <taxon>Roseobacteraceae</taxon>
        <taxon>Salipiger</taxon>
    </lineage>
</organism>
<comment type="caution">
    <text evidence="6">The sequence shown here is derived from an EMBL/GenBank/DDBJ whole genome shotgun (WGS) entry which is preliminary data.</text>
</comment>
<protein>
    <submittedName>
        <fullName evidence="6">Polysaccharide biosynthesis/export family protein</fullName>
    </submittedName>
</protein>
<keyword evidence="2" id="KW-0175">Coiled coil</keyword>
<evidence type="ECO:0000313" key="7">
    <source>
        <dbReference type="Proteomes" id="UP000607796"/>
    </source>
</evidence>
<dbReference type="InterPro" id="IPR003715">
    <property type="entry name" value="Poly_export_N"/>
</dbReference>
<dbReference type="Proteomes" id="UP000607796">
    <property type="component" value="Unassembled WGS sequence"/>
</dbReference>
<dbReference type="Pfam" id="PF10531">
    <property type="entry name" value="SLBB"/>
    <property type="match status" value="1"/>
</dbReference>
<feature type="domain" description="Polysaccharide export protein N-terminal" evidence="4">
    <location>
        <begin position="27"/>
        <end position="100"/>
    </location>
</feature>
<gene>
    <name evidence="6" type="ORF">IQ782_07375</name>
</gene>
<proteinExistence type="predicted"/>
<dbReference type="EMBL" id="JADFFK010000004">
    <property type="protein sequence ID" value="MBE9636652.1"/>
    <property type="molecule type" value="Genomic_DNA"/>
</dbReference>
<feature type="signal peptide" evidence="3">
    <location>
        <begin position="1"/>
        <end position="27"/>
    </location>
</feature>
<dbReference type="PANTHER" id="PTHR33619:SF3">
    <property type="entry name" value="POLYSACCHARIDE EXPORT PROTEIN GFCE-RELATED"/>
    <property type="match status" value="1"/>
</dbReference>
<feature type="domain" description="Soluble ligand binding" evidence="5">
    <location>
        <begin position="108"/>
        <end position="138"/>
    </location>
</feature>
<feature type="chain" id="PRO_5046896369" evidence="3">
    <location>
        <begin position="28"/>
        <end position="391"/>
    </location>
</feature>
<sequence length="391" mass="42957">MVVFLRQMSAGAALVLALTFGGGGVRAETPDYLVDVGDRLTISVYGKPEMSGTFQVRADGNVALHLLGPVSVAGLTMRQIEERIESDARERFSSHESVVVDMLQYRDVFVLGAVDNPGAYQYRPGMTVMKAVAMAGGFERVQEEMGSDRDIENARNTLADARSRLTFAQSERDALARELARLDGVAPEAESADADLDLQQEQLVGLRRSLMEDLISGATLRSSLADEEAGMLDQRRSLVNERLDATQEQLDGMMELEARGLARKEQTLGLKIDLSEYNADLLEIAAFISRAKQTRANAESDMQEAQTEYRLNLLRDKLEADQRVAQEQTDLEMALDFLRRASPAAAADLGTAVETIYEVYRNGSDTAERVPPTALLGPEDVLQVSFEAVMQ</sequence>
<evidence type="ECO:0000256" key="1">
    <source>
        <dbReference type="ARBA" id="ARBA00022729"/>
    </source>
</evidence>
<dbReference type="InterPro" id="IPR049712">
    <property type="entry name" value="Poly_export"/>
</dbReference>
<accession>A0ABR9WZI4</accession>
<dbReference type="Pfam" id="PF02563">
    <property type="entry name" value="Poly_export"/>
    <property type="match status" value="1"/>
</dbReference>
<feature type="coiled-coil region" evidence="2">
    <location>
        <begin position="151"/>
        <end position="178"/>
    </location>
</feature>